<organism evidence="1 2">
    <name type="scientific">Vaccinium darrowii</name>
    <dbReference type="NCBI Taxonomy" id="229202"/>
    <lineage>
        <taxon>Eukaryota</taxon>
        <taxon>Viridiplantae</taxon>
        <taxon>Streptophyta</taxon>
        <taxon>Embryophyta</taxon>
        <taxon>Tracheophyta</taxon>
        <taxon>Spermatophyta</taxon>
        <taxon>Magnoliopsida</taxon>
        <taxon>eudicotyledons</taxon>
        <taxon>Gunneridae</taxon>
        <taxon>Pentapetalae</taxon>
        <taxon>asterids</taxon>
        <taxon>Ericales</taxon>
        <taxon>Ericaceae</taxon>
        <taxon>Vaccinioideae</taxon>
        <taxon>Vaccinieae</taxon>
        <taxon>Vaccinium</taxon>
    </lineage>
</organism>
<gene>
    <name evidence="1" type="ORF">Vadar_010991</name>
</gene>
<dbReference type="Proteomes" id="UP000828048">
    <property type="component" value="Chromosome 4"/>
</dbReference>
<proteinExistence type="predicted"/>
<sequence length="208" mass="23419">MKPSTIRFLNTTVTGSEEMLQGVLRFRIAWKKMAVLRTDCLKIIFLHAIFLLTLKTMHNSIFVNGDGTLIGRVCSKTLFPVECHNCFDPNPSSSQVGVGGLAGIAINCSFSQVVNVDELLINYPREPQYEFCQQQFDYIALKLVSAMQSWKNNRYQDAKNLVQLAIGDYFECLKSLDKPRYPDPFIDGLYKTRTSCENSVGVLSQIGS</sequence>
<reference evidence="1 2" key="1">
    <citation type="journal article" date="2021" name="Hortic Res">
        <title>High-quality reference genome and annotation aids understanding of berry development for evergreen blueberry (Vaccinium darrowii).</title>
        <authorList>
            <person name="Yu J."/>
            <person name="Hulse-Kemp A.M."/>
            <person name="Babiker E."/>
            <person name="Staton M."/>
        </authorList>
    </citation>
    <scope>NUCLEOTIDE SEQUENCE [LARGE SCALE GENOMIC DNA]</scope>
    <source>
        <strain evidence="2">cv. NJ 8807/NJ 8810</strain>
        <tissue evidence="1">Young leaf</tissue>
    </source>
</reference>
<evidence type="ECO:0000313" key="1">
    <source>
        <dbReference type="EMBL" id="KAH7860227.1"/>
    </source>
</evidence>
<evidence type="ECO:0000313" key="2">
    <source>
        <dbReference type="Proteomes" id="UP000828048"/>
    </source>
</evidence>
<accession>A0ACB7Z3W3</accession>
<keyword evidence="2" id="KW-1185">Reference proteome</keyword>
<comment type="caution">
    <text evidence="1">The sequence shown here is derived from an EMBL/GenBank/DDBJ whole genome shotgun (WGS) entry which is preliminary data.</text>
</comment>
<name>A0ACB7Z3W3_9ERIC</name>
<dbReference type="EMBL" id="CM037154">
    <property type="protein sequence ID" value="KAH7860227.1"/>
    <property type="molecule type" value="Genomic_DNA"/>
</dbReference>
<protein>
    <submittedName>
        <fullName evidence="1">Uncharacterized protein</fullName>
    </submittedName>
</protein>